<dbReference type="EMBL" id="VDEP01000069">
    <property type="protein sequence ID" value="KAA1134099.1"/>
    <property type="molecule type" value="Genomic_DNA"/>
</dbReference>
<evidence type="ECO:0008006" key="3">
    <source>
        <dbReference type="Google" id="ProtNLM"/>
    </source>
</evidence>
<proteinExistence type="predicted"/>
<evidence type="ECO:0000313" key="1">
    <source>
        <dbReference type="EMBL" id="KAA1134099.1"/>
    </source>
</evidence>
<organism evidence="1 2">
    <name type="scientific">Puccinia graminis f. sp. tritici</name>
    <dbReference type="NCBI Taxonomy" id="56615"/>
    <lineage>
        <taxon>Eukaryota</taxon>
        <taxon>Fungi</taxon>
        <taxon>Dikarya</taxon>
        <taxon>Basidiomycota</taxon>
        <taxon>Pucciniomycotina</taxon>
        <taxon>Pucciniomycetes</taxon>
        <taxon>Pucciniales</taxon>
        <taxon>Pucciniaceae</taxon>
        <taxon>Puccinia</taxon>
    </lineage>
</organism>
<evidence type="ECO:0000313" key="2">
    <source>
        <dbReference type="Proteomes" id="UP000325313"/>
    </source>
</evidence>
<dbReference type="CDD" id="cd09917">
    <property type="entry name" value="F-box_SF"/>
    <property type="match status" value="1"/>
</dbReference>
<reference evidence="1 2" key="1">
    <citation type="submission" date="2019-05" db="EMBL/GenBank/DDBJ databases">
        <title>Emergence of the Ug99 lineage of the wheat stem rust pathogen through somatic hybridization.</title>
        <authorList>
            <person name="Li F."/>
            <person name="Upadhyaya N.M."/>
            <person name="Sperschneider J."/>
            <person name="Matny O."/>
            <person name="Nguyen-Phuc H."/>
            <person name="Mago R."/>
            <person name="Raley C."/>
            <person name="Miller M.E."/>
            <person name="Silverstein K.A.T."/>
            <person name="Henningsen E."/>
            <person name="Hirsch C.D."/>
            <person name="Visser B."/>
            <person name="Pretorius Z.A."/>
            <person name="Steffenson B.J."/>
            <person name="Schwessinger B."/>
            <person name="Dodds P.N."/>
            <person name="Figueroa M."/>
        </authorList>
    </citation>
    <scope>NUCLEOTIDE SEQUENCE [LARGE SCALE GENOMIC DNA]</scope>
    <source>
        <strain evidence="1 2">Ug99</strain>
    </source>
</reference>
<dbReference type="Gene3D" id="3.80.10.10">
    <property type="entry name" value="Ribonuclease Inhibitor"/>
    <property type="match status" value="1"/>
</dbReference>
<gene>
    <name evidence="1" type="ORF">PGTUg99_026451</name>
</gene>
<dbReference type="AlphaFoldDB" id="A0A5B0S9F2"/>
<protein>
    <recommendedName>
        <fullName evidence="3">F-box domain-containing protein</fullName>
    </recommendedName>
</protein>
<dbReference type="SUPFAM" id="SSF52047">
    <property type="entry name" value="RNI-like"/>
    <property type="match status" value="1"/>
</dbReference>
<name>A0A5B0S9F2_PUCGR</name>
<accession>A0A5B0S9F2</accession>
<sequence>MAHRSRPRGHVDPKSTLPIATGTCISWADLITPPWQLDDPGRRPDPPRVALTAWGPAGALVRHVSARPARAPARRSELLRSVPLCNLHNVRVWFSVDRDALFVSCGVYHQPFSPSTIYYMDGALRSPTSEHIRWMKASPTNLSLLPVELVEHIADHLQEQLWPPVDSVITDWNSYPSLRSQRDLCALSLVCRALNKIIAPRILKNVVHDFKSKSSCETRFDPYRYKWLSPRSFPSQLAPKWIRVLYLHDLFRDQDPAIETNNMAELLQNLSGVEVLVATGFCASVLLHTLRTASLKEMDSLKVLKIFSYAINAKSILAAFRTFPNLTSLTIDVVNIEGTGTIPPHSLPSRPSLITQLDLCARLYAPEEYESLCGVLTHIVPTLKVVHIHGEYSEELHRVLSMLRLSPVESLLLNFKNKFPESLLSISLPTLKTLSISTYGYTSPQLWESNLARSVRKLIIRSSGYPIDINHLHRTVNIPNLKVLQLQSLCKIRDQEEERRWDARVREWCSRKGVSFVNKNSDSNILTPQDDYRHL</sequence>
<dbReference type="Proteomes" id="UP000325313">
    <property type="component" value="Unassembled WGS sequence"/>
</dbReference>
<dbReference type="InterPro" id="IPR032675">
    <property type="entry name" value="LRR_dom_sf"/>
</dbReference>
<comment type="caution">
    <text evidence="1">The sequence shown here is derived from an EMBL/GenBank/DDBJ whole genome shotgun (WGS) entry which is preliminary data.</text>
</comment>